<evidence type="ECO:0000256" key="1">
    <source>
        <dbReference type="SAM" id="SignalP"/>
    </source>
</evidence>
<dbReference type="EMBL" id="BANB01001122">
    <property type="protein sequence ID" value="GAN78560.1"/>
    <property type="molecule type" value="Genomic_DNA"/>
</dbReference>
<dbReference type="AlphaFoldDB" id="A0A0D6P9W4"/>
<accession>A0A0D6P9W4</accession>
<evidence type="ECO:0000313" key="3">
    <source>
        <dbReference type="Proteomes" id="UP000032680"/>
    </source>
</evidence>
<proteinExistence type="predicted"/>
<sequence length="128" mass="13840">MFARHRRVGAAMLALAAAGALAAAPAARAQVNPFGFSRSFKGMSQDDSKMLFDAADALNATDPLHVGDTKTWGNMATGDGGTVTVMRIFRSGGMACHTLRYDLHLKSRRSGRYTVDWCRTDSGWKIKS</sequence>
<keyword evidence="3" id="KW-1185">Reference proteome</keyword>
<dbReference type="SUPFAM" id="SSF54427">
    <property type="entry name" value="NTF2-like"/>
    <property type="match status" value="1"/>
</dbReference>
<evidence type="ECO:0008006" key="4">
    <source>
        <dbReference type="Google" id="ProtNLM"/>
    </source>
</evidence>
<protein>
    <recommendedName>
        <fullName evidence="4">Surface antigen domain-containing protein</fullName>
    </recommendedName>
</protein>
<feature type="chain" id="PRO_5002309998" description="Surface antigen domain-containing protein" evidence="1">
    <location>
        <begin position="23"/>
        <end position="128"/>
    </location>
</feature>
<reference evidence="2 3" key="1">
    <citation type="submission" date="2012-11" db="EMBL/GenBank/DDBJ databases">
        <title>Whole genome sequence of Acidisphaera rubrifaciens HS-AP3.</title>
        <authorList>
            <person name="Azuma Y."/>
            <person name="Higashiura N."/>
            <person name="Hirakawa H."/>
            <person name="Matsushita K."/>
        </authorList>
    </citation>
    <scope>NUCLEOTIDE SEQUENCE [LARGE SCALE GENOMIC DNA]</scope>
    <source>
        <strain evidence="2 3">HS-AP3</strain>
    </source>
</reference>
<dbReference type="RefSeq" id="WP_148360745.1">
    <property type="nucleotide sequence ID" value="NZ_BANB01001122.1"/>
</dbReference>
<evidence type="ECO:0000313" key="2">
    <source>
        <dbReference type="EMBL" id="GAN78560.1"/>
    </source>
</evidence>
<dbReference type="InterPro" id="IPR032710">
    <property type="entry name" value="NTF2-like_dom_sf"/>
</dbReference>
<organism evidence="2 3">
    <name type="scientific">Acidisphaera rubrifaciens HS-AP3</name>
    <dbReference type="NCBI Taxonomy" id="1231350"/>
    <lineage>
        <taxon>Bacteria</taxon>
        <taxon>Pseudomonadati</taxon>
        <taxon>Pseudomonadota</taxon>
        <taxon>Alphaproteobacteria</taxon>
        <taxon>Acetobacterales</taxon>
        <taxon>Acetobacteraceae</taxon>
        <taxon>Acidisphaera</taxon>
    </lineage>
</organism>
<keyword evidence="1" id="KW-0732">Signal</keyword>
<name>A0A0D6P9W4_9PROT</name>
<dbReference type="Proteomes" id="UP000032680">
    <property type="component" value="Unassembled WGS sequence"/>
</dbReference>
<dbReference type="OrthoDB" id="7276872at2"/>
<feature type="signal peptide" evidence="1">
    <location>
        <begin position="1"/>
        <end position="22"/>
    </location>
</feature>
<gene>
    <name evidence="2" type="ORF">Asru_1134_02</name>
</gene>
<comment type="caution">
    <text evidence="2">The sequence shown here is derived from an EMBL/GenBank/DDBJ whole genome shotgun (WGS) entry which is preliminary data.</text>
</comment>